<evidence type="ECO:0000313" key="2">
    <source>
        <dbReference type="Proteomes" id="UP000193749"/>
    </source>
</evidence>
<dbReference type="Proteomes" id="UP000193749">
    <property type="component" value="Unassembled WGS sequence"/>
</dbReference>
<gene>
    <name evidence="1" type="ORF">HA50_29290</name>
</gene>
<proteinExistence type="predicted"/>
<dbReference type="EMBL" id="MLJI01000003">
    <property type="protein sequence ID" value="ORM88032.1"/>
    <property type="molecule type" value="Genomic_DNA"/>
</dbReference>
<keyword evidence="2" id="KW-1185">Reference proteome</keyword>
<evidence type="ECO:0000313" key="1">
    <source>
        <dbReference type="EMBL" id="ORM88032.1"/>
    </source>
</evidence>
<comment type="caution">
    <text evidence="1">The sequence shown here is derived from an EMBL/GenBank/DDBJ whole genome shotgun (WGS) entry which is preliminary data.</text>
</comment>
<reference evidence="1 2" key="1">
    <citation type="journal article" date="2017" name="Antonie Van Leeuwenhoek">
        <title>Phylogenomic resolution of the bacterial genus Pantoea and its relationship with Erwinia and Tatumella.</title>
        <authorList>
            <person name="Palmer M."/>
            <person name="Steenkamp E.T."/>
            <person name="Coetzee M.P."/>
            <person name="Chan W.Y."/>
            <person name="van Zyl E."/>
            <person name="De Maayer P."/>
            <person name="Coutinho T.A."/>
            <person name="Blom J."/>
            <person name="Smits T.H."/>
            <person name="Duffy B."/>
            <person name="Venter S.N."/>
        </authorList>
    </citation>
    <scope>NUCLEOTIDE SEQUENCE [LARGE SCALE GENOMIC DNA]</scope>
    <source>
        <strain evidence="1 2">LMG 2657</strain>
    </source>
</reference>
<organism evidence="1 2">
    <name type="scientific">Pantoea cypripedii</name>
    <name type="common">Pectobacterium cypripedii</name>
    <name type="synonym">Erwinia cypripedii</name>
    <dbReference type="NCBI Taxonomy" id="55209"/>
    <lineage>
        <taxon>Bacteria</taxon>
        <taxon>Pseudomonadati</taxon>
        <taxon>Pseudomonadota</taxon>
        <taxon>Gammaproteobacteria</taxon>
        <taxon>Enterobacterales</taxon>
        <taxon>Erwiniaceae</taxon>
        <taxon>Pantoea</taxon>
    </lineage>
</organism>
<sequence length="167" mass="18738">MAEEAIIAKIEKAKSEGENLTYFTRTQAKISDDIDKLQCLLKMADLLTLGLRHPDPSSVIAPAGKLITVLAYLYEFIDDRKVFKYFSIHGHYQLNAPRLPQNNQVVNPVLPSAPAADDHYLMGHHSGIAPGEAPPTYEQAMQQGQNQRMNAYASRDYPRPGWSMNRI</sequence>
<name>A0A1X1EGV0_PANCY</name>
<accession>A0A1X1EGV0</accession>
<protein>
    <submittedName>
        <fullName evidence="1">Uncharacterized protein</fullName>
    </submittedName>
</protein>
<dbReference type="AlphaFoldDB" id="A0A1X1EGV0"/>